<evidence type="ECO:0000256" key="2">
    <source>
        <dbReference type="ARBA" id="ARBA00022723"/>
    </source>
</evidence>
<feature type="region of interest" description="Disordered" evidence="8">
    <location>
        <begin position="616"/>
        <end position="637"/>
    </location>
</feature>
<keyword evidence="4" id="KW-0805">Transcription regulation</keyword>
<evidence type="ECO:0000256" key="1">
    <source>
        <dbReference type="ARBA" id="ARBA00004123"/>
    </source>
</evidence>
<feature type="compositionally biased region" description="Polar residues" evidence="8">
    <location>
        <begin position="75"/>
        <end position="97"/>
    </location>
</feature>
<keyword evidence="2" id="KW-0479">Metal-binding</keyword>
<dbReference type="InterPro" id="IPR036864">
    <property type="entry name" value="Zn2-C6_fun-type_DNA-bd_sf"/>
</dbReference>
<evidence type="ECO:0000256" key="6">
    <source>
        <dbReference type="ARBA" id="ARBA00023163"/>
    </source>
</evidence>
<dbReference type="InterPro" id="IPR052202">
    <property type="entry name" value="Yeast_MetPath_Reg"/>
</dbReference>
<name>A0ABR0EUV1_ZASCE</name>
<dbReference type="EMBL" id="JAXOVC010000002">
    <property type="protein sequence ID" value="KAK4504885.1"/>
    <property type="molecule type" value="Genomic_DNA"/>
</dbReference>
<dbReference type="PROSITE" id="PS00463">
    <property type="entry name" value="ZN2_CY6_FUNGAL_1"/>
    <property type="match status" value="1"/>
</dbReference>
<feature type="domain" description="Zn(2)-C6 fungal-type" evidence="9">
    <location>
        <begin position="14"/>
        <end position="46"/>
    </location>
</feature>
<protein>
    <recommendedName>
        <fullName evidence="9">Zn(2)-C6 fungal-type domain-containing protein</fullName>
    </recommendedName>
</protein>
<comment type="caution">
    <text evidence="10">The sequence shown here is derived from an EMBL/GenBank/DDBJ whole genome shotgun (WGS) entry which is preliminary data.</text>
</comment>
<dbReference type="PANTHER" id="PTHR47782">
    <property type="entry name" value="ZN(II)2CYS6 TRANSCRIPTION FACTOR (EUROFUNG)-RELATED"/>
    <property type="match status" value="1"/>
</dbReference>
<keyword evidence="3" id="KW-0862">Zinc</keyword>
<proteinExistence type="predicted"/>
<dbReference type="CDD" id="cd00067">
    <property type="entry name" value="GAL4"/>
    <property type="match status" value="1"/>
</dbReference>
<feature type="region of interest" description="Disordered" evidence="8">
    <location>
        <begin position="75"/>
        <end position="100"/>
    </location>
</feature>
<evidence type="ECO:0000256" key="8">
    <source>
        <dbReference type="SAM" id="MobiDB-lite"/>
    </source>
</evidence>
<dbReference type="Gene3D" id="4.10.240.10">
    <property type="entry name" value="Zn(2)-C6 fungal-type DNA-binding domain"/>
    <property type="match status" value="1"/>
</dbReference>
<organism evidence="10 11">
    <name type="scientific">Zasmidium cellare</name>
    <name type="common">Wine cellar mold</name>
    <name type="synonym">Racodium cellare</name>
    <dbReference type="NCBI Taxonomy" id="395010"/>
    <lineage>
        <taxon>Eukaryota</taxon>
        <taxon>Fungi</taxon>
        <taxon>Dikarya</taxon>
        <taxon>Ascomycota</taxon>
        <taxon>Pezizomycotina</taxon>
        <taxon>Dothideomycetes</taxon>
        <taxon>Dothideomycetidae</taxon>
        <taxon>Mycosphaerellales</taxon>
        <taxon>Mycosphaerellaceae</taxon>
        <taxon>Zasmidium</taxon>
    </lineage>
</organism>
<evidence type="ECO:0000256" key="5">
    <source>
        <dbReference type="ARBA" id="ARBA00023125"/>
    </source>
</evidence>
<evidence type="ECO:0000313" key="10">
    <source>
        <dbReference type="EMBL" id="KAK4504885.1"/>
    </source>
</evidence>
<reference evidence="10 11" key="1">
    <citation type="journal article" date="2023" name="G3 (Bethesda)">
        <title>A chromosome-level genome assembly of Zasmidium syzygii isolated from banana leaves.</title>
        <authorList>
            <person name="van Westerhoven A.C."/>
            <person name="Mehrabi R."/>
            <person name="Talebi R."/>
            <person name="Steentjes M.B.F."/>
            <person name="Corcolon B."/>
            <person name="Chong P.A."/>
            <person name="Kema G.H.J."/>
            <person name="Seidl M.F."/>
        </authorList>
    </citation>
    <scope>NUCLEOTIDE SEQUENCE [LARGE SCALE GENOMIC DNA]</scope>
    <source>
        <strain evidence="10 11">P124</strain>
    </source>
</reference>
<feature type="region of interest" description="Disordered" evidence="8">
    <location>
        <begin position="114"/>
        <end position="137"/>
    </location>
</feature>
<dbReference type="SMART" id="SM00906">
    <property type="entry name" value="Fungal_trans"/>
    <property type="match status" value="1"/>
</dbReference>
<evidence type="ECO:0000256" key="3">
    <source>
        <dbReference type="ARBA" id="ARBA00022833"/>
    </source>
</evidence>
<dbReference type="Pfam" id="PF04082">
    <property type="entry name" value="Fungal_trans"/>
    <property type="match status" value="1"/>
</dbReference>
<keyword evidence="5" id="KW-0238">DNA-binding</keyword>
<keyword evidence="6" id="KW-0804">Transcription</keyword>
<evidence type="ECO:0000256" key="4">
    <source>
        <dbReference type="ARBA" id="ARBA00023015"/>
    </source>
</evidence>
<dbReference type="PROSITE" id="PS50048">
    <property type="entry name" value="ZN2_CY6_FUNGAL_2"/>
    <property type="match status" value="1"/>
</dbReference>
<dbReference type="InterPro" id="IPR007219">
    <property type="entry name" value="XnlR_reg_dom"/>
</dbReference>
<evidence type="ECO:0000313" key="11">
    <source>
        <dbReference type="Proteomes" id="UP001305779"/>
    </source>
</evidence>
<dbReference type="SUPFAM" id="SSF57701">
    <property type="entry name" value="Zn2/Cys6 DNA-binding domain"/>
    <property type="match status" value="1"/>
</dbReference>
<dbReference type="Pfam" id="PF00172">
    <property type="entry name" value="Zn_clus"/>
    <property type="match status" value="1"/>
</dbReference>
<keyword evidence="11" id="KW-1185">Reference proteome</keyword>
<dbReference type="CDD" id="cd12148">
    <property type="entry name" value="fungal_TF_MHR"/>
    <property type="match status" value="1"/>
</dbReference>
<keyword evidence="7" id="KW-0539">Nucleus</keyword>
<evidence type="ECO:0000256" key="7">
    <source>
        <dbReference type="ARBA" id="ARBA00023242"/>
    </source>
</evidence>
<gene>
    <name evidence="10" type="ORF">PRZ48_002848</name>
</gene>
<dbReference type="InterPro" id="IPR001138">
    <property type="entry name" value="Zn2Cys6_DnaBD"/>
</dbReference>
<sequence length="697" mass="77431">MARPGSAGTLKLPACERCRTRKLKCDADAHASKCAPCAKGSVACIIVDNVTKERYTRGGIYQLEQRLRELEAGVATQSTPGSTVQAGDSRHVQSPKNSVGVRRGLERLERLTRTARNTIPRPSGTFGTVQPSPSPSTAYSAYDLPTWSGAQALTAHYFSHAQLHHPLMPQYPFSEALQRIYDGSGASASAEDLLRVNMVFAISSVTTYRRGTTHEHPYGYFRAAVQNLPKINLTGSLSGIQNMLLVARFARYYPIECSIWDMSRTCMRQCIALRLHRPPSKPLAPIDEQVLRNVFWECYLHDRYSSGILGRPYAIAEEDITVQLPVEVSEADLISANVSSLDDPSLQYFAKPNEVLAFRFIVGLRRVIAKITNHFHRAQTSSSRPGRTLADAQRVRADFDRLLNELTQARSKAPIFDNPTSLYQRPEWYDFLYEKERLNLIRGALNQIPLDGFHPPKELLLSCLGCAVTVIELYMSLFSHGHITWMRSYFQILFTAGLSIMYSASFLSQNRVSAQHDQSELDLRATRALASASELMKMFVIEMPDAARFAMVFEVLMKQYMGTGTQAMPTRATTPSGHEGAMEGNQPADIAFESNSVHLGPPPVAEHQDLPSSYSGAGFLSIQHPADGPNDPHLQAPQHDNGFLTQGHFDDSQLWTLFFSAPDSILGQVEAGLGEYAVGFPPDNSFFDQWDDFRAAT</sequence>
<dbReference type="PANTHER" id="PTHR47782:SF12">
    <property type="entry name" value="ZN(II)2CYS6 TRANSCRIPTION FACTOR (EUROFUNG)"/>
    <property type="match status" value="1"/>
</dbReference>
<dbReference type="Proteomes" id="UP001305779">
    <property type="component" value="Unassembled WGS sequence"/>
</dbReference>
<comment type="subcellular location">
    <subcellularLocation>
        <location evidence="1">Nucleus</location>
    </subcellularLocation>
</comment>
<evidence type="ECO:0000259" key="9">
    <source>
        <dbReference type="PROSITE" id="PS50048"/>
    </source>
</evidence>
<accession>A0ABR0EUV1</accession>